<protein>
    <submittedName>
        <fullName evidence="1">Uncharacterized protein</fullName>
    </submittedName>
</protein>
<sequence length="17" mass="1829">MAAQGHRESEVLGEDIS</sequence>
<reference evidence="1" key="2">
    <citation type="submission" date="2006-06" db="EMBL/GenBank/DDBJ databases">
        <authorList>
            <person name="Buell R."/>
            <person name="Wing R.A."/>
            <person name="McCombie W.A."/>
            <person name="Ouyang S."/>
        </authorList>
    </citation>
    <scope>NUCLEOTIDE SEQUENCE</scope>
</reference>
<reference evidence="1" key="1">
    <citation type="journal article" date="2005" name="Genome Res.">
        <title>Sequence, annotation, and analysis of synteny between rice chromosome 3 and diverged grass species.</title>
        <authorList>
            <consortium name="Rice Chromosome 3 Sequencing Consortium"/>
            <person name="Buell C.R."/>
            <person name="Yuan Q."/>
            <person name="Ouyang S."/>
            <person name="Liu J."/>
            <person name="Zhu W."/>
            <person name="Wang A."/>
            <person name="Maiti R."/>
            <person name="Haas B."/>
            <person name="Wortman J."/>
            <person name="Pertea M."/>
            <person name="Jones K.M."/>
            <person name="Kim M."/>
            <person name="Overton L."/>
            <person name="Tsitrin T."/>
            <person name="Fadrosh D."/>
            <person name="Bera J."/>
            <person name="Weaver B."/>
            <person name="Jin S."/>
            <person name="Johri S."/>
            <person name="Reardon M."/>
            <person name="Webb K."/>
            <person name="Hill J."/>
            <person name="Moffat K."/>
            <person name="Tallon L."/>
            <person name="Van Aken S."/>
            <person name="Lewis M."/>
            <person name="Utterback T."/>
            <person name="Feldblyum T."/>
            <person name="Zismann V."/>
            <person name="Iobst S."/>
            <person name="Hsiao J."/>
            <person name="de Vazeille A.R."/>
            <person name="Salzberg S.L."/>
            <person name="White O."/>
            <person name="Fraser C."/>
            <person name="Yu Y."/>
            <person name="Kim H."/>
            <person name="Rambo T."/>
            <person name="Currie J."/>
            <person name="Collura K."/>
            <person name="Kernodle-Thompson S."/>
            <person name="Wei F."/>
            <person name="Kudrna K."/>
            <person name="Ammiraju J.S."/>
            <person name="Luo M."/>
            <person name="Goicoechea J.L."/>
            <person name="Wing R.A."/>
            <person name="Henry D."/>
            <person name="Oates R."/>
            <person name="Palmer M."/>
            <person name="Pries G."/>
            <person name="Saski C."/>
            <person name="Simmons J."/>
            <person name="Soderlund C."/>
            <person name="Nelson W."/>
            <person name="de la Bastide M."/>
            <person name="Spiegel L."/>
            <person name="Nascimento L."/>
            <person name="Huang E."/>
            <person name="Preston R."/>
            <person name="Zutavern T."/>
            <person name="Palmer L."/>
            <person name="O'Shaughnessy A."/>
            <person name="Dike S."/>
            <person name="McCombie W.R."/>
            <person name="Minx P."/>
            <person name="Cordum H."/>
            <person name="Wilson R."/>
            <person name="Jin W."/>
            <person name="Lee H.R."/>
            <person name="Jiang J."/>
            <person name="Jackson S."/>
        </authorList>
    </citation>
    <scope>NUCLEOTIDE SEQUENCE [LARGE SCALE GENOMIC DNA]</scope>
</reference>
<evidence type="ECO:0000313" key="1">
    <source>
        <dbReference type="EMBL" id="ABF96493.1"/>
    </source>
</evidence>
<organism evidence="1">
    <name type="scientific">Oryza sativa subsp. japonica</name>
    <name type="common">Rice</name>
    <dbReference type="NCBI Taxonomy" id="39947"/>
    <lineage>
        <taxon>Eukaryota</taxon>
        <taxon>Viridiplantae</taxon>
        <taxon>Streptophyta</taxon>
        <taxon>Embryophyta</taxon>
        <taxon>Tracheophyta</taxon>
        <taxon>Spermatophyta</taxon>
        <taxon>Magnoliopsida</taxon>
        <taxon>Liliopsida</taxon>
        <taxon>Poales</taxon>
        <taxon>Poaceae</taxon>
        <taxon>BOP clade</taxon>
        <taxon>Oryzoideae</taxon>
        <taxon>Oryzeae</taxon>
        <taxon>Oryzinae</taxon>
        <taxon>Oryza</taxon>
        <taxon>Oryza sativa</taxon>
    </lineage>
</organism>
<name>Q10JY3_ORYSJ</name>
<dbReference type="EMBL" id="DP000009">
    <property type="protein sequence ID" value="ABF96493.1"/>
    <property type="molecule type" value="Genomic_DNA"/>
</dbReference>
<gene>
    <name evidence="1" type="ordered locus">LOC_Os03g29055</name>
</gene>
<accession>Q10JY3</accession>
<dbReference type="AlphaFoldDB" id="Q10JY3"/>
<proteinExistence type="predicted"/>